<accession>A0A090LPA8</accession>
<dbReference type="WBParaSite" id="SRAE_2000467100.1">
    <property type="protein sequence ID" value="SRAE_2000467100.1"/>
    <property type="gene ID" value="WBGene00264907"/>
</dbReference>
<evidence type="ECO:0000313" key="4">
    <source>
        <dbReference type="WBParaSite" id="SRAE_2000467100.1"/>
    </source>
</evidence>
<dbReference type="CTD" id="36382400"/>
<dbReference type="RefSeq" id="XP_024509228.1">
    <property type="nucleotide sequence ID" value="XM_024643571.1"/>
</dbReference>
<reference evidence="3" key="2">
    <citation type="submission" date="2014-09" db="EMBL/GenBank/DDBJ databases">
        <authorList>
            <person name="Martin A.A."/>
        </authorList>
    </citation>
    <scope>NUCLEOTIDE SEQUENCE</scope>
    <source>
        <strain evidence="3">ED321</strain>
    </source>
</reference>
<organism evidence="2">
    <name type="scientific">Strongyloides ratti</name>
    <name type="common">Parasitic roundworm</name>
    <dbReference type="NCBI Taxonomy" id="34506"/>
    <lineage>
        <taxon>Eukaryota</taxon>
        <taxon>Metazoa</taxon>
        <taxon>Ecdysozoa</taxon>
        <taxon>Nematoda</taxon>
        <taxon>Chromadorea</taxon>
        <taxon>Rhabditida</taxon>
        <taxon>Tylenchina</taxon>
        <taxon>Panagrolaimomorpha</taxon>
        <taxon>Strongyloidoidea</taxon>
        <taxon>Strongyloididae</taxon>
        <taxon>Strongyloides</taxon>
    </lineage>
</organism>
<dbReference type="AlphaFoldDB" id="A0A090LPA8"/>
<dbReference type="EMBL" id="LN609529">
    <property type="protein sequence ID" value="CEF70029.1"/>
    <property type="molecule type" value="Genomic_DNA"/>
</dbReference>
<dbReference type="Proteomes" id="UP000035682">
    <property type="component" value="Unplaced"/>
</dbReference>
<dbReference type="WormBase" id="SRAE_2000467100">
    <property type="protein sequence ID" value="SRP00483"/>
    <property type="gene ID" value="WBGene00264907"/>
</dbReference>
<feature type="region of interest" description="Disordered" evidence="1">
    <location>
        <begin position="91"/>
        <end position="157"/>
    </location>
</feature>
<evidence type="ECO:0000313" key="2">
    <source>
        <dbReference type="EMBL" id="CEF70029.1"/>
    </source>
</evidence>
<feature type="compositionally biased region" description="Low complexity" evidence="1">
    <location>
        <begin position="124"/>
        <end position="144"/>
    </location>
</feature>
<reference evidence="4" key="3">
    <citation type="submission" date="2020-12" db="UniProtKB">
        <authorList>
            <consortium name="WormBaseParasite"/>
        </authorList>
    </citation>
    <scope>IDENTIFICATION</scope>
</reference>
<keyword evidence="3" id="KW-1185">Reference proteome</keyword>
<proteinExistence type="predicted"/>
<evidence type="ECO:0000313" key="5">
    <source>
        <dbReference type="WormBase" id="SRAE_2000467100"/>
    </source>
</evidence>
<name>A0A090LPA8_STRRB</name>
<protein>
    <submittedName>
        <fullName evidence="2 4">Uncharacterized protein</fullName>
    </submittedName>
</protein>
<evidence type="ECO:0000313" key="3">
    <source>
        <dbReference type="Proteomes" id="UP000035682"/>
    </source>
</evidence>
<sequence length="172" mass="19094">MYPNESYYTDNFTTFINPITEITINNLFEVPQENVDPFEYANELVYFDVDMKTKRDFANSLKECSCKGDVNILFASDLTNVSVKSVVLPNMPGNNQPKPSTSDGKFVTSPPTTPATITEKVTTGKDTTGRGTTGRFTTAKTTTAPRQKFDSSTSRSRVTVRRSGIGYGLMNW</sequence>
<feature type="compositionally biased region" description="Polar residues" evidence="1">
    <location>
        <begin position="92"/>
        <end position="103"/>
    </location>
</feature>
<reference evidence="2" key="1">
    <citation type="submission" date="2014-09" db="EMBL/GenBank/DDBJ databases">
        <authorList>
            <person name="Aslett A.Martin."/>
        </authorList>
    </citation>
    <scope>NUCLEOTIDE SEQUENCE</scope>
    <source>
        <strain evidence="2">ED321 Heterogonic</strain>
    </source>
</reference>
<dbReference type="STRING" id="34506.A0A090LPA8"/>
<dbReference type="GeneID" id="36382400"/>
<gene>
    <name evidence="2 4 5" type="ORF">SRAE_2000467100</name>
</gene>
<evidence type="ECO:0000256" key="1">
    <source>
        <dbReference type="SAM" id="MobiDB-lite"/>
    </source>
</evidence>